<protein>
    <submittedName>
        <fullName evidence="1">Uncharacterized protein</fullName>
    </submittedName>
</protein>
<evidence type="ECO:0000313" key="1">
    <source>
        <dbReference type="EMBL" id="CEL26569.1"/>
    </source>
</evidence>
<dbReference type="EMBL" id="LN735562">
    <property type="protein sequence ID" value="CEL26569.1"/>
    <property type="molecule type" value="Genomic_DNA"/>
</dbReference>
<geneLocation type="plasmid" evidence="1">
    <name>pSfHH103a2</name>
</geneLocation>
<name>A0A0A8WK68_SINF1</name>
<proteinExistence type="predicted"/>
<reference evidence="1" key="1">
    <citation type="journal article" date="2012" name="J. Bacteriol.">
        <title>Genome sequence of the soybean symbiont Sinorhizobium fredii HH103.</title>
        <authorList>
            <person name="Weidner S."/>
            <person name="Becker A."/>
            <person name="Bonilla I."/>
            <person name="Jaenicke S."/>
            <person name="Lloret J."/>
            <person name="Margaret I."/>
            <person name="Puhler A."/>
            <person name="Ruiz-Sainz J.E."/>
            <person name="Schneiker-Bekel S."/>
            <person name="Szczepanowski R."/>
            <person name="Vinardell J.M."/>
            <person name="Zehner S."/>
            <person name="Gottfert M."/>
        </authorList>
    </citation>
    <scope>NUCLEOTIDE SEQUENCE [LARGE SCALE GENOMIC DNA]</scope>
    <source>
        <strain evidence="1">HH103</strain>
        <plasmid evidence="1">pSfHH103a2</plasmid>
    </source>
</reference>
<organism evidence="1">
    <name type="scientific">Sinorhizobium fredii (strain HH103)</name>
    <dbReference type="NCBI Taxonomy" id="1117943"/>
    <lineage>
        <taxon>Bacteria</taxon>
        <taxon>Pseudomonadati</taxon>
        <taxon>Pseudomonadota</taxon>
        <taxon>Alphaproteobacteria</taxon>
        <taxon>Hyphomicrobiales</taxon>
        <taxon>Rhizobiaceae</taxon>
        <taxon>Sinorhizobium/Ensifer group</taxon>
        <taxon>Sinorhizobium</taxon>
    </lineage>
</organism>
<reference evidence="1" key="2">
    <citation type="submission" date="2014-12" db="EMBL/GenBank/DDBJ databases">
        <authorList>
            <person name="Jaenicke S."/>
        </authorList>
    </citation>
    <scope>NUCLEOTIDE SEQUENCE</scope>
    <source>
        <strain evidence="1">HH103</strain>
        <plasmid evidence="1">pSfHH103a2</plasmid>
    </source>
</reference>
<sequence length="104" mass="11505">MRTRIGSATGDDRLGIWCEKIGPSREGDKRPASGFDINLTRKCCSAGIERDGVGCISFRWRPLIQPGIGFSQAANLSRKSETHKDCDGMSKAIVFHRSPPFTRH</sequence>
<dbReference type="AlphaFoldDB" id="A0A0A8WK68"/>
<accession>A0A0A8WK68</accession>
<keyword evidence="1" id="KW-0614">Plasmid</keyword>